<keyword evidence="1" id="KW-0489">Methyltransferase</keyword>
<evidence type="ECO:0000256" key="1">
    <source>
        <dbReference type="ARBA" id="ARBA00022603"/>
    </source>
</evidence>
<dbReference type="GO" id="GO:0008168">
    <property type="term" value="F:methyltransferase activity"/>
    <property type="evidence" value="ECO:0007669"/>
    <property type="project" value="UniProtKB-KW"/>
</dbReference>
<dbReference type="EMBL" id="BARU01027605">
    <property type="protein sequence ID" value="GAH75457.1"/>
    <property type="molecule type" value="Genomic_DNA"/>
</dbReference>
<sequence length="118" mass="13340">CQEFSILRSVNRNKPAKWGNLIPEFERVVIEAKPEWFLMENIKRAPLPSVPGYKVDGTLLDNRWLGHVQSRLHRFSFGTKDGTKLAYDISLFENPEWAGRVCAAGSVKPGAPKDQQTS</sequence>
<proteinExistence type="predicted"/>
<dbReference type="Pfam" id="PF00145">
    <property type="entry name" value="DNA_methylase"/>
    <property type="match status" value="1"/>
</dbReference>
<gene>
    <name evidence="3" type="ORF">S03H2_44175</name>
</gene>
<keyword evidence="2" id="KW-0808">Transferase</keyword>
<dbReference type="InterPro" id="IPR029063">
    <property type="entry name" value="SAM-dependent_MTases_sf"/>
</dbReference>
<dbReference type="SUPFAM" id="SSF53335">
    <property type="entry name" value="S-adenosyl-L-methionine-dependent methyltransferases"/>
    <property type="match status" value="1"/>
</dbReference>
<dbReference type="GO" id="GO:0032259">
    <property type="term" value="P:methylation"/>
    <property type="evidence" value="ECO:0007669"/>
    <property type="project" value="UniProtKB-KW"/>
</dbReference>
<evidence type="ECO:0000313" key="3">
    <source>
        <dbReference type="EMBL" id="GAH75457.1"/>
    </source>
</evidence>
<comment type="caution">
    <text evidence="3">The sequence shown here is derived from an EMBL/GenBank/DDBJ whole genome shotgun (WGS) entry which is preliminary data.</text>
</comment>
<dbReference type="Gene3D" id="3.40.50.150">
    <property type="entry name" value="Vaccinia Virus protein VP39"/>
    <property type="match status" value="1"/>
</dbReference>
<dbReference type="AlphaFoldDB" id="X1I1A0"/>
<evidence type="ECO:0000256" key="2">
    <source>
        <dbReference type="ARBA" id="ARBA00022679"/>
    </source>
</evidence>
<dbReference type="InterPro" id="IPR001525">
    <property type="entry name" value="C5_MeTfrase"/>
</dbReference>
<reference evidence="3" key="1">
    <citation type="journal article" date="2014" name="Front. Microbiol.">
        <title>High frequency of phylogenetically diverse reductive dehalogenase-homologous genes in deep subseafloor sedimentary metagenomes.</title>
        <authorList>
            <person name="Kawai M."/>
            <person name="Futagami T."/>
            <person name="Toyoda A."/>
            <person name="Takaki Y."/>
            <person name="Nishi S."/>
            <person name="Hori S."/>
            <person name="Arai W."/>
            <person name="Tsubouchi T."/>
            <person name="Morono Y."/>
            <person name="Uchiyama I."/>
            <person name="Ito T."/>
            <person name="Fujiyama A."/>
            <person name="Inagaki F."/>
            <person name="Takami H."/>
        </authorList>
    </citation>
    <scope>NUCLEOTIDE SEQUENCE</scope>
    <source>
        <strain evidence="3">Expedition CK06-06</strain>
    </source>
</reference>
<organism evidence="3">
    <name type="scientific">marine sediment metagenome</name>
    <dbReference type="NCBI Taxonomy" id="412755"/>
    <lineage>
        <taxon>unclassified sequences</taxon>
        <taxon>metagenomes</taxon>
        <taxon>ecological metagenomes</taxon>
    </lineage>
</organism>
<protein>
    <submittedName>
        <fullName evidence="3">Uncharacterized protein</fullName>
    </submittedName>
</protein>
<accession>X1I1A0</accession>
<feature type="non-terminal residue" evidence="3">
    <location>
        <position position="1"/>
    </location>
</feature>
<name>X1I1A0_9ZZZZ</name>